<feature type="transmembrane region" description="Helical" evidence="1">
    <location>
        <begin position="13"/>
        <end position="41"/>
    </location>
</feature>
<evidence type="ECO:0000256" key="1">
    <source>
        <dbReference type="SAM" id="Phobius"/>
    </source>
</evidence>
<keyword evidence="1" id="KW-0472">Membrane</keyword>
<dbReference type="AlphaFoldDB" id="A0A2P2IZB6"/>
<reference evidence="2" key="1">
    <citation type="submission" date="2018-02" db="EMBL/GenBank/DDBJ databases">
        <title>Rhizophora mucronata_Transcriptome.</title>
        <authorList>
            <person name="Meera S.P."/>
            <person name="Sreeshan A."/>
            <person name="Augustine A."/>
        </authorList>
    </citation>
    <scope>NUCLEOTIDE SEQUENCE</scope>
    <source>
        <tissue evidence="2">Leaf</tissue>
    </source>
</reference>
<proteinExistence type="predicted"/>
<sequence length="77" mass="8881">MSGMQCTPVWNDVLLSGCILFCFLFSLRCYNICCVLAFFVLNTRYYSSNDDMETMPGYQHVILVSNHVQWITSVRNA</sequence>
<keyword evidence="1" id="KW-0812">Transmembrane</keyword>
<name>A0A2P2IZB6_RHIMU</name>
<keyword evidence="1" id="KW-1133">Transmembrane helix</keyword>
<protein>
    <submittedName>
        <fullName evidence="2">Uncharacterized protein</fullName>
    </submittedName>
</protein>
<dbReference type="EMBL" id="GGEC01006095">
    <property type="protein sequence ID" value="MBW86578.1"/>
    <property type="molecule type" value="Transcribed_RNA"/>
</dbReference>
<accession>A0A2P2IZB6</accession>
<evidence type="ECO:0000313" key="2">
    <source>
        <dbReference type="EMBL" id="MBW86578.1"/>
    </source>
</evidence>
<organism evidence="2">
    <name type="scientific">Rhizophora mucronata</name>
    <name type="common">Asiatic mangrove</name>
    <dbReference type="NCBI Taxonomy" id="61149"/>
    <lineage>
        <taxon>Eukaryota</taxon>
        <taxon>Viridiplantae</taxon>
        <taxon>Streptophyta</taxon>
        <taxon>Embryophyta</taxon>
        <taxon>Tracheophyta</taxon>
        <taxon>Spermatophyta</taxon>
        <taxon>Magnoliopsida</taxon>
        <taxon>eudicotyledons</taxon>
        <taxon>Gunneridae</taxon>
        <taxon>Pentapetalae</taxon>
        <taxon>rosids</taxon>
        <taxon>fabids</taxon>
        <taxon>Malpighiales</taxon>
        <taxon>Rhizophoraceae</taxon>
        <taxon>Rhizophora</taxon>
    </lineage>
</organism>